<dbReference type="RefSeq" id="WP_215882826.1">
    <property type="nucleotide sequence ID" value="NZ_JAAOMP010000030.1"/>
</dbReference>
<name>A0ABS5ZVJ7_9PROT</name>
<reference evidence="2 3" key="1">
    <citation type="journal article" date="2021" name="ISME J.">
        <title>Genomic evolution of the class Acidithiobacillia: deep-branching Proteobacteria living in extreme acidic conditions.</title>
        <authorList>
            <person name="Moya-Beltran A."/>
            <person name="Beard S."/>
            <person name="Rojas-Villalobos C."/>
            <person name="Issotta F."/>
            <person name="Gallardo Y."/>
            <person name="Ulloa R."/>
            <person name="Giaveno A."/>
            <person name="Degli Esposti M."/>
            <person name="Johnson D.B."/>
            <person name="Quatrini R."/>
        </authorList>
    </citation>
    <scope>NUCLEOTIDE SEQUENCE [LARGE SCALE GENOMIC DNA]</scope>
    <source>
        <strain evidence="2 3">RW2</strain>
    </source>
</reference>
<gene>
    <name evidence="2" type="ORF">HAP95_02650</name>
</gene>
<comment type="caution">
    <text evidence="2">The sequence shown here is derived from an EMBL/GenBank/DDBJ whole genome shotgun (WGS) entry which is preliminary data.</text>
</comment>
<proteinExistence type="predicted"/>
<evidence type="ECO:0000259" key="1">
    <source>
        <dbReference type="Pfam" id="PF13470"/>
    </source>
</evidence>
<protein>
    <submittedName>
        <fullName evidence="2">PIN domain-containing protein</fullName>
    </submittedName>
</protein>
<dbReference type="Proteomes" id="UP000755654">
    <property type="component" value="Unassembled WGS sequence"/>
</dbReference>
<organism evidence="2 3">
    <name type="scientific">Acidithiobacillus sulfurivorans</name>
    <dbReference type="NCBI Taxonomy" id="1958756"/>
    <lineage>
        <taxon>Bacteria</taxon>
        <taxon>Pseudomonadati</taxon>
        <taxon>Pseudomonadota</taxon>
        <taxon>Acidithiobacillia</taxon>
        <taxon>Acidithiobacillales</taxon>
        <taxon>Acidithiobacillaceae</taxon>
        <taxon>Acidithiobacillus</taxon>
    </lineage>
</organism>
<evidence type="ECO:0000313" key="3">
    <source>
        <dbReference type="Proteomes" id="UP000755654"/>
    </source>
</evidence>
<evidence type="ECO:0000313" key="2">
    <source>
        <dbReference type="EMBL" id="MBU2759080.1"/>
    </source>
</evidence>
<sequence>MGRISHPVSIFLDANILFSAALGGEAFALLWDLAKQRKVILHSSSYCLTEARRNIVRKRPAAQSVLENLLTNVRVVPHADQVNFSVDLNAKDLPVLASAVASGVDVLLTGDIRHFGPLMGLPDLPVRVMTIRSFLLVGP</sequence>
<dbReference type="InterPro" id="IPR029060">
    <property type="entry name" value="PIN-like_dom_sf"/>
</dbReference>
<keyword evidence="3" id="KW-1185">Reference proteome</keyword>
<dbReference type="InterPro" id="IPR002716">
    <property type="entry name" value="PIN_dom"/>
</dbReference>
<feature type="domain" description="PIN" evidence="1">
    <location>
        <begin position="10"/>
        <end position="113"/>
    </location>
</feature>
<dbReference type="Pfam" id="PF13470">
    <property type="entry name" value="PIN_3"/>
    <property type="match status" value="1"/>
</dbReference>
<accession>A0ABS5ZVJ7</accession>
<dbReference type="Gene3D" id="3.40.50.1010">
    <property type="entry name" value="5'-nuclease"/>
    <property type="match status" value="1"/>
</dbReference>
<dbReference type="EMBL" id="JAAOMP010000030">
    <property type="protein sequence ID" value="MBU2759080.1"/>
    <property type="molecule type" value="Genomic_DNA"/>
</dbReference>
<dbReference type="SUPFAM" id="SSF88723">
    <property type="entry name" value="PIN domain-like"/>
    <property type="match status" value="1"/>
</dbReference>